<evidence type="ECO:0000313" key="5">
    <source>
        <dbReference type="Proteomes" id="UP001150062"/>
    </source>
</evidence>
<organism evidence="4 5">
    <name type="scientific">Anaeramoeba flamelloides</name>
    <dbReference type="NCBI Taxonomy" id="1746091"/>
    <lineage>
        <taxon>Eukaryota</taxon>
        <taxon>Metamonada</taxon>
        <taxon>Anaeramoebidae</taxon>
        <taxon>Anaeramoeba</taxon>
    </lineage>
</organism>
<proteinExistence type="inferred from homology"/>
<dbReference type="InterPro" id="IPR008160">
    <property type="entry name" value="Collagen"/>
</dbReference>
<dbReference type="PANTHER" id="PTHR45810">
    <property type="entry name" value="HISTONE H3.2"/>
    <property type="match status" value="1"/>
</dbReference>
<dbReference type="SUPFAM" id="SSF47113">
    <property type="entry name" value="Histone-fold"/>
    <property type="match status" value="1"/>
</dbReference>
<keyword evidence="5" id="KW-1185">Reference proteome</keyword>
<dbReference type="InterPro" id="IPR007125">
    <property type="entry name" value="H2A/H2B/H3"/>
</dbReference>
<dbReference type="SMART" id="SM00428">
    <property type="entry name" value="H3"/>
    <property type="match status" value="1"/>
</dbReference>
<dbReference type="InterPro" id="IPR009072">
    <property type="entry name" value="Histone-fold"/>
</dbReference>
<comment type="similarity">
    <text evidence="1">Belongs to the histone H3 family.</text>
</comment>
<dbReference type="Pfam" id="PF00125">
    <property type="entry name" value="Histone"/>
    <property type="match status" value="1"/>
</dbReference>
<comment type="caution">
    <text evidence="4">The sequence shown here is derived from an EMBL/GenBank/DDBJ whole genome shotgun (WGS) entry which is preliminary data.</text>
</comment>
<dbReference type="Pfam" id="PF01391">
    <property type="entry name" value="Collagen"/>
    <property type="match status" value="1"/>
</dbReference>
<feature type="compositionally biased region" description="Basic residues" evidence="2">
    <location>
        <begin position="51"/>
        <end position="64"/>
    </location>
</feature>
<name>A0ABQ8YTX2_9EUKA</name>
<dbReference type="CDD" id="cd22911">
    <property type="entry name" value="HFD_H3"/>
    <property type="match status" value="1"/>
</dbReference>
<sequence length="175" mass="19327">MARTKRASNQAQVGKSKRGKKGTKGRKGKKGTKGTKTRKGTKGTKGIKGTKGTKGKKGTRGAKGVIKRRKINQGRNALREIKKFQKSIDLLIPKQSFQRTVRSVAIEYRPDIRFGSAALHALQEATENIIIGVLADTNLCAIHAKRVTIMNKDMGIVRRLRRDLPLLSESAPWNN</sequence>
<evidence type="ECO:0000259" key="3">
    <source>
        <dbReference type="Pfam" id="PF00125"/>
    </source>
</evidence>
<evidence type="ECO:0000313" key="4">
    <source>
        <dbReference type="EMBL" id="KAJ6247975.1"/>
    </source>
</evidence>
<protein>
    <submittedName>
        <fullName evidence="4">Histone H3</fullName>
    </submittedName>
</protein>
<accession>A0ABQ8YTX2</accession>
<dbReference type="Proteomes" id="UP001150062">
    <property type="component" value="Unassembled WGS sequence"/>
</dbReference>
<feature type="region of interest" description="Disordered" evidence="2">
    <location>
        <begin position="1"/>
        <end position="64"/>
    </location>
</feature>
<feature type="domain" description="Core Histone H2A/H2B/H3" evidence="3">
    <location>
        <begin position="74"/>
        <end position="160"/>
    </location>
</feature>
<feature type="compositionally biased region" description="Basic residues" evidence="2">
    <location>
        <begin position="15"/>
        <end position="42"/>
    </location>
</feature>
<dbReference type="Gene3D" id="1.10.20.10">
    <property type="entry name" value="Histone, subunit A"/>
    <property type="match status" value="1"/>
</dbReference>
<dbReference type="InterPro" id="IPR000164">
    <property type="entry name" value="Histone_H3/CENP-A"/>
</dbReference>
<evidence type="ECO:0000256" key="1">
    <source>
        <dbReference type="ARBA" id="ARBA00010343"/>
    </source>
</evidence>
<reference evidence="4" key="1">
    <citation type="submission" date="2022-08" db="EMBL/GenBank/DDBJ databases">
        <title>Novel sulfate-reducing endosymbionts in the free-living metamonad Anaeramoeba.</title>
        <authorList>
            <person name="Jerlstrom-Hultqvist J."/>
            <person name="Cepicka I."/>
            <person name="Gallot-Lavallee L."/>
            <person name="Salas-Leiva D."/>
            <person name="Curtis B.A."/>
            <person name="Zahonova K."/>
            <person name="Pipaliya S."/>
            <person name="Dacks J."/>
            <person name="Roger A.J."/>
        </authorList>
    </citation>
    <scope>NUCLEOTIDE SEQUENCE</scope>
    <source>
        <strain evidence="4">Schooner1</strain>
    </source>
</reference>
<evidence type="ECO:0000256" key="2">
    <source>
        <dbReference type="SAM" id="MobiDB-lite"/>
    </source>
</evidence>
<gene>
    <name evidence="4" type="ORF">M0813_18073</name>
</gene>
<dbReference type="EMBL" id="JAOAOG010000119">
    <property type="protein sequence ID" value="KAJ6247975.1"/>
    <property type="molecule type" value="Genomic_DNA"/>
</dbReference>